<dbReference type="Pfam" id="PF00754">
    <property type="entry name" value="F5_F8_type_C"/>
    <property type="match status" value="1"/>
</dbReference>
<dbReference type="InterPro" id="IPR057739">
    <property type="entry name" value="Glyco_hydro_29_N"/>
</dbReference>
<keyword evidence="6" id="KW-0326">Glycosidase</keyword>
<keyword evidence="10" id="KW-1185">Reference proteome</keyword>
<dbReference type="Gene3D" id="2.60.120.260">
    <property type="entry name" value="Galactose-binding domain-like"/>
    <property type="match status" value="2"/>
</dbReference>
<dbReference type="Proteomes" id="UP000219281">
    <property type="component" value="Unassembled WGS sequence"/>
</dbReference>
<feature type="domain" description="F5/8 type C" evidence="8">
    <location>
        <begin position="534"/>
        <end position="629"/>
    </location>
</feature>
<dbReference type="InterPro" id="IPR008979">
    <property type="entry name" value="Galactose-bd-like_sf"/>
</dbReference>
<keyword evidence="4 7" id="KW-0732">Signal</keyword>
<dbReference type="GO" id="GO:0005764">
    <property type="term" value="C:lysosome"/>
    <property type="evidence" value="ECO:0007669"/>
    <property type="project" value="TreeGrafter"/>
</dbReference>
<dbReference type="InterPro" id="IPR000421">
    <property type="entry name" value="FA58C"/>
</dbReference>
<evidence type="ECO:0000313" key="10">
    <source>
        <dbReference type="Proteomes" id="UP000219281"/>
    </source>
</evidence>
<name>A0A286A8I8_9SPHI</name>
<dbReference type="Gene3D" id="3.20.20.80">
    <property type="entry name" value="Glycosidases"/>
    <property type="match status" value="1"/>
</dbReference>
<dbReference type="SUPFAM" id="SSF49785">
    <property type="entry name" value="Galactose-binding domain-like"/>
    <property type="match status" value="2"/>
</dbReference>
<evidence type="ECO:0000259" key="8">
    <source>
        <dbReference type="PROSITE" id="PS50022"/>
    </source>
</evidence>
<protein>
    <recommendedName>
        <fullName evidence="3">alpha-L-fucosidase</fullName>
        <ecNumber evidence="3">3.2.1.51</ecNumber>
    </recommendedName>
</protein>
<dbReference type="PROSITE" id="PS50022">
    <property type="entry name" value="FA58C_3"/>
    <property type="match status" value="2"/>
</dbReference>
<dbReference type="PROSITE" id="PS51257">
    <property type="entry name" value="PROKAR_LIPOPROTEIN"/>
    <property type="match status" value="1"/>
</dbReference>
<comment type="similarity">
    <text evidence="2">Belongs to the glycosyl hydrolase 29 family.</text>
</comment>
<evidence type="ECO:0000256" key="2">
    <source>
        <dbReference type="ARBA" id="ARBA00007951"/>
    </source>
</evidence>
<dbReference type="AlphaFoldDB" id="A0A286A8I8"/>
<evidence type="ECO:0000256" key="3">
    <source>
        <dbReference type="ARBA" id="ARBA00012662"/>
    </source>
</evidence>
<dbReference type="EMBL" id="OCMT01000003">
    <property type="protein sequence ID" value="SOD18230.1"/>
    <property type="molecule type" value="Genomic_DNA"/>
</dbReference>
<dbReference type="InterPro" id="IPR000933">
    <property type="entry name" value="Glyco_hydro_29"/>
</dbReference>
<keyword evidence="5" id="KW-0378">Hydrolase</keyword>
<reference evidence="10" key="1">
    <citation type="submission" date="2017-09" db="EMBL/GenBank/DDBJ databases">
        <authorList>
            <person name="Varghese N."/>
            <person name="Submissions S."/>
        </authorList>
    </citation>
    <scope>NUCLEOTIDE SEQUENCE [LARGE SCALE GENOMIC DNA]</scope>
    <source>
        <strain evidence="10">CGMCC 1.12803</strain>
    </source>
</reference>
<dbReference type="GO" id="GO:0006004">
    <property type="term" value="P:fucose metabolic process"/>
    <property type="evidence" value="ECO:0007669"/>
    <property type="project" value="InterPro"/>
</dbReference>
<evidence type="ECO:0000256" key="5">
    <source>
        <dbReference type="ARBA" id="ARBA00022801"/>
    </source>
</evidence>
<dbReference type="PRINTS" id="PR00741">
    <property type="entry name" value="GLHYDRLASE29"/>
</dbReference>
<gene>
    <name evidence="9" type="ORF">SAMN06297358_2894</name>
</gene>
<proteinExistence type="inferred from homology"/>
<evidence type="ECO:0000256" key="7">
    <source>
        <dbReference type="SAM" id="SignalP"/>
    </source>
</evidence>
<dbReference type="OrthoDB" id="107551at2"/>
<sequence>MNNKNVCLFSLALLTAVFFSCKNIGSVAPPQTYGAIPSKPQLEWQKMEYYMFVHFGPNTFTDMEWGNGKEDPKIFNPSALDCRQWAATAKAAGMKGIIITAKHHDGFCLWPSKYSTHTVKESPWKNGKGDVLKELSAACKEYGLKFGVYLSPWDRNHPAYGTPEYNQIFANTLSEVLSNYGDVFEVWFDGANGEGPNGKRQEYDWDLFRSTVYKHQPNAVIFSDVGPGCRWIGNEAGFAGETNWSRLNVKGFAPGHSPALDTLNSGNRYGAAWVPGETDVSVRPGWFYSKTTDEKVKSLDDLLGIYFASVGRNSNLLLNVPADRRGLIHKNDSLRLMEVKQALDQSFDKNLAADKKAASKTVRGNSEKYAVANLLDGDYDSYWATDDDVLTAAVEIDLGSRVDVNTVVLQEYIPLGQRVARFNIEVWNANKNLWEQVTEASTIGYKRIIRFKTRRTNKLRLNILESLACPVLNNVGVYHLPEAYLPKEAKQQVVSEKGDLPVDQWKVLSPSTANISEIIDGKAAAIALAFKAPIVIDLGEESNFKGFFYVPEAKVAAANIARYNFMVSSDGKNWKALKSNAMFDNIRNNPIRQNQFFEDPVKGRYIKLEPLELAHSSDKYLIAEIGLLK</sequence>
<dbReference type="Pfam" id="PF22633">
    <property type="entry name" value="F5_F8_type_C_2"/>
    <property type="match status" value="1"/>
</dbReference>
<accession>A0A286A8I8</accession>
<evidence type="ECO:0000256" key="4">
    <source>
        <dbReference type="ARBA" id="ARBA00022729"/>
    </source>
</evidence>
<comment type="function">
    <text evidence="1">Alpha-L-fucosidase is responsible for hydrolyzing the alpha-1,6-linked fucose joined to the reducing-end N-acetylglucosamine of the carbohydrate moieties of glycoproteins.</text>
</comment>
<dbReference type="SUPFAM" id="SSF51445">
    <property type="entry name" value="(Trans)glycosidases"/>
    <property type="match status" value="1"/>
</dbReference>
<evidence type="ECO:0000256" key="6">
    <source>
        <dbReference type="ARBA" id="ARBA00023295"/>
    </source>
</evidence>
<organism evidence="9 10">
    <name type="scientific">Pedobacter xixiisoli</name>
    <dbReference type="NCBI Taxonomy" id="1476464"/>
    <lineage>
        <taxon>Bacteria</taxon>
        <taxon>Pseudomonadati</taxon>
        <taxon>Bacteroidota</taxon>
        <taxon>Sphingobacteriia</taxon>
        <taxon>Sphingobacteriales</taxon>
        <taxon>Sphingobacteriaceae</taxon>
        <taxon>Pedobacter</taxon>
    </lineage>
</organism>
<feature type="signal peptide" evidence="7">
    <location>
        <begin position="1"/>
        <end position="22"/>
    </location>
</feature>
<dbReference type="GO" id="GO:0016139">
    <property type="term" value="P:glycoside catabolic process"/>
    <property type="evidence" value="ECO:0007669"/>
    <property type="project" value="TreeGrafter"/>
</dbReference>
<dbReference type="Pfam" id="PF01120">
    <property type="entry name" value="Alpha_L_fucos"/>
    <property type="match status" value="1"/>
</dbReference>
<dbReference type="EC" id="3.2.1.51" evidence="3"/>
<dbReference type="InterPro" id="IPR017853">
    <property type="entry name" value="GH"/>
</dbReference>
<dbReference type="SMART" id="SM00812">
    <property type="entry name" value="Alpha_L_fucos"/>
    <property type="match status" value="1"/>
</dbReference>
<dbReference type="PANTHER" id="PTHR10030">
    <property type="entry name" value="ALPHA-L-FUCOSIDASE"/>
    <property type="match status" value="1"/>
</dbReference>
<feature type="domain" description="F5/8 type C" evidence="8">
    <location>
        <begin position="340"/>
        <end position="443"/>
    </location>
</feature>
<dbReference type="GO" id="GO:0004560">
    <property type="term" value="F:alpha-L-fucosidase activity"/>
    <property type="evidence" value="ECO:0007669"/>
    <property type="project" value="InterPro"/>
</dbReference>
<evidence type="ECO:0000256" key="1">
    <source>
        <dbReference type="ARBA" id="ARBA00004071"/>
    </source>
</evidence>
<dbReference type="InterPro" id="IPR016286">
    <property type="entry name" value="FUC_metazoa-typ"/>
</dbReference>
<dbReference type="PANTHER" id="PTHR10030:SF37">
    <property type="entry name" value="ALPHA-L-FUCOSIDASE-RELATED"/>
    <property type="match status" value="1"/>
</dbReference>
<dbReference type="FunFam" id="3.20.20.80:FF:000052">
    <property type="entry name" value="Putative alpha-L-fucosidase 1"/>
    <property type="match status" value="1"/>
</dbReference>
<evidence type="ECO:0000313" key="9">
    <source>
        <dbReference type="EMBL" id="SOD18230.1"/>
    </source>
</evidence>
<feature type="chain" id="PRO_5013398174" description="alpha-L-fucosidase" evidence="7">
    <location>
        <begin position="23"/>
        <end position="629"/>
    </location>
</feature>
<dbReference type="RefSeq" id="WP_097132722.1">
    <property type="nucleotide sequence ID" value="NZ_OCMT01000003.1"/>
</dbReference>